<dbReference type="SUPFAM" id="SSF109755">
    <property type="entry name" value="PhoU-like"/>
    <property type="match status" value="1"/>
</dbReference>
<accession>A0A964E2T6</accession>
<comment type="similarity">
    <text evidence="2 8">Belongs to the PhoU family.</text>
</comment>
<evidence type="ECO:0000256" key="1">
    <source>
        <dbReference type="ARBA" id="ARBA00004496"/>
    </source>
</evidence>
<evidence type="ECO:0000313" key="10">
    <source>
        <dbReference type="EMBL" id="MCB8879751.1"/>
    </source>
</evidence>
<dbReference type="AlphaFoldDB" id="A0A964E2T6"/>
<evidence type="ECO:0000256" key="4">
    <source>
        <dbReference type="ARBA" id="ARBA00022448"/>
    </source>
</evidence>
<dbReference type="Gene3D" id="1.20.58.220">
    <property type="entry name" value="Phosphate transport system protein phou homolog 2, domain 2"/>
    <property type="match status" value="1"/>
</dbReference>
<dbReference type="RefSeq" id="WP_227306372.1">
    <property type="nucleotide sequence ID" value="NZ_JAESVA010000002.1"/>
</dbReference>
<dbReference type="GO" id="GO:0030643">
    <property type="term" value="P:intracellular phosphate ion homeostasis"/>
    <property type="evidence" value="ECO:0007669"/>
    <property type="project" value="InterPro"/>
</dbReference>
<dbReference type="NCBIfam" id="TIGR02135">
    <property type="entry name" value="phoU_full"/>
    <property type="match status" value="1"/>
</dbReference>
<feature type="domain" description="PhoU" evidence="9">
    <location>
        <begin position="129"/>
        <end position="213"/>
    </location>
</feature>
<evidence type="ECO:0000313" key="11">
    <source>
        <dbReference type="Proteomes" id="UP000721844"/>
    </source>
</evidence>
<dbReference type="GO" id="GO:0005737">
    <property type="term" value="C:cytoplasm"/>
    <property type="evidence" value="ECO:0007669"/>
    <property type="project" value="UniProtKB-SubCell"/>
</dbReference>
<dbReference type="EMBL" id="JAESVA010000002">
    <property type="protein sequence ID" value="MCB8879751.1"/>
    <property type="molecule type" value="Genomic_DNA"/>
</dbReference>
<keyword evidence="5 8" id="KW-0963">Cytoplasm</keyword>
<dbReference type="PANTHER" id="PTHR42930">
    <property type="entry name" value="PHOSPHATE-SPECIFIC TRANSPORT SYSTEM ACCESSORY PROTEIN PHOU"/>
    <property type="match status" value="1"/>
</dbReference>
<keyword evidence="4 8" id="KW-0813">Transport</keyword>
<dbReference type="Proteomes" id="UP000721844">
    <property type="component" value="Unassembled WGS sequence"/>
</dbReference>
<gene>
    <name evidence="10" type="primary">phoU</name>
    <name evidence="10" type="ORF">ACELLULO517_05860</name>
</gene>
<sequence length="241" mass="26760">MDNQGESEHIVKSYEQELGRLKALLTQMGGMVEAQAANASRALVEHNSTAASYAVQDDLAVDRLEREITDFAIRMLALRQPMAADLRLIVSSMKIASDLERIGDYAANVAKRSLVLNEMAIPFSLSGVANMCRLVQENLKNTVDAVGEGNADRALEVWRSDIMIDDVYSAIFREQITYMMEDPRNITPCTHLLFMAKNLERMGDHATNIAETVYYAITGDIMPSDRPKGESSFTVNRHNGA</sequence>
<comment type="subunit">
    <text evidence="3 8">Homodimer.</text>
</comment>
<organism evidence="10 11">
    <name type="scientific">Acidisoma cellulosilyticum</name>
    <dbReference type="NCBI Taxonomy" id="2802395"/>
    <lineage>
        <taxon>Bacteria</taxon>
        <taxon>Pseudomonadati</taxon>
        <taxon>Pseudomonadota</taxon>
        <taxon>Alphaproteobacteria</taxon>
        <taxon>Acetobacterales</taxon>
        <taxon>Acidocellaceae</taxon>
        <taxon>Acidisoma</taxon>
    </lineage>
</organism>
<evidence type="ECO:0000256" key="2">
    <source>
        <dbReference type="ARBA" id="ARBA00008107"/>
    </source>
</evidence>
<comment type="subcellular location">
    <subcellularLocation>
        <location evidence="1 8">Cytoplasm</location>
    </subcellularLocation>
</comment>
<dbReference type="InterPro" id="IPR028366">
    <property type="entry name" value="PhoU"/>
</dbReference>
<evidence type="ECO:0000256" key="3">
    <source>
        <dbReference type="ARBA" id="ARBA00011738"/>
    </source>
</evidence>
<dbReference type="GO" id="GO:0045936">
    <property type="term" value="P:negative regulation of phosphate metabolic process"/>
    <property type="evidence" value="ECO:0007669"/>
    <property type="project" value="InterPro"/>
</dbReference>
<dbReference type="InterPro" id="IPR038078">
    <property type="entry name" value="PhoU-like_sf"/>
</dbReference>
<reference evidence="10 11" key="1">
    <citation type="journal article" date="2021" name="Microorganisms">
        <title>Acidisoma silvae sp. nov. and Acidisomacellulosilytica sp. nov., Two Acidophilic Bacteria Isolated from Decaying Wood, Hydrolyzing Cellulose and Producing Poly-3-hydroxybutyrate.</title>
        <authorList>
            <person name="Mieszkin S."/>
            <person name="Pouder E."/>
            <person name="Uroz S."/>
            <person name="Simon-Colin C."/>
            <person name="Alain K."/>
        </authorList>
    </citation>
    <scope>NUCLEOTIDE SEQUENCE [LARGE SCALE GENOMIC DNA]</scope>
    <source>
        <strain evidence="10 11">HW T5.17</strain>
    </source>
</reference>
<evidence type="ECO:0000256" key="6">
    <source>
        <dbReference type="ARBA" id="ARBA00022592"/>
    </source>
</evidence>
<evidence type="ECO:0000256" key="7">
    <source>
        <dbReference type="ARBA" id="ARBA00056181"/>
    </source>
</evidence>
<proteinExistence type="inferred from homology"/>
<protein>
    <recommendedName>
        <fullName evidence="8">Phosphate-specific transport system accessory protein PhoU</fullName>
    </recommendedName>
</protein>
<evidence type="ECO:0000256" key="8">
    <source>
        <dbReference type="PIRNR" id="PIRNR003107"/>
    </source>
</evidence>
<evidence type="ECO:0000259" key="9">
    <source>
        <dbReference type="Pfam" id="PF01895"/>
    </source>
</evidence>
<dbReference type="PIRSF" id="PIRSF003107">
    <property type="entry name" value="PhoU"/>
    <property type="match status" value="1"/>
</dbReference>
<dbReference type="GO" id="GO:0006817">
    <property type="term" value="P:phosphate ion transport"/>
    <property type="evidence" value="ECO:0007669"/>
    <property type="project" value="UniProtKB-KW"/>
</dbReference>
<comment type="caution">
    <text evidence="10">The sequence shown here is derived from an EMBL/GenBank/DDBJ whole genome shotgun (WGS) entry which is preliminary data.</text>
</comment>
<keyword evidence="11" id="KW-1185">Reference proteome</keyword>
<dbReference type="FunFam" id="1.20.58.220:FF:000004">
    <property type="entry name" value="Phosphate-specific transport system accessory protein PhoU"/>
    <property type="match status" value="1"/>
</dbReference>
<keyword evidence="6 8" id="KW-0592">Phosphate transport</keyword>
<feature type="domain" description="PhoU" evidence="9">
    <location>
        <begin position="25"/>
        <end position="112"/>
    </location>
</feature>
<dbReference type="PANTHER" id="PTHR42930:SF3">
    <property type="entry name" value="PHOSPHATE-SPECIFIC TRANSPORT SYSTEM ACCESSORY PROTEIN PHOU"/>
    <property type="match status" value="1"/>
</dbReference>
<evidence type="ECO:0000256" key="5">
    <source>
        <dbReference type="ARBA" id="ARBA00022490"/>
    </source>
</evidence>
<name>A0A964E2T6_9PROT</name>
<comment type="function">
    <text evidence="7 8">Plays a role in the regulation of phosphate uptake.</text>
</comment>
<dbReference type="Pfam" id="PF01895">
    <property type="entry name" value="PhoU"/>
    <property type="match status" value="2"/>
</dbReference>
<dbReference type="InterPro" id="IPR026022">
    <property type="entry name" value="PhoU_dom"/>
</dbReference>